<sequence>MSDGSKLQSPYLCGWDLYLSAIENLARIQLTLFMIFLAREGPSIVIRIKYRLLYTLFKGAQFCHCRDSRSHGLF</sequence>
<reference evidence="2" key="1">
    <citation type="journal article" date="2023" name="Front. Plant Sci.">
        <title>Chromosomal-level genome assembly of Melastoma candidum provides insights into trichome evolution.</title>
        <authorList>
            <person name="Zhong Y."/>
            <person name="Wu W."/>
            <person name="Sun C."/>
            <person name="Zou P."/>
            <person name="Liu Y."/>
            <person name="Dai S."/>
            <person name="Zhou R."/>
        </authorList>
    </citation>
    <scope>NUCLEOTIDE SEQUENCE [LARGE SCALE GENOMIC DNA]</scope>
</reference>
<protein>
    <submittedName>
        <fullName evidence="1">Uncharacterized protein</fullName>
    </submittedName>
</protein>
<accession>A0ACB9QV89</accession>
<dbReference type="EMBL" id="CM042884">
    <property type="protein sequence ID" value="KAI4370573.1"/>
    <property type="molecule type" value="Genomic_DNA"/>
</dbReference>
<evidence type="ECO:0000313" key="1">
    <source>
        <dbReference type="EMBL" id="KAI4370573.1"/>
    </source>
</evidence>
<name>A0ACB9QV89_9MYRT</name>
<keyword evidence="2" id="KW-1185">Reference proteome</keyword>
<evidence type="ECO:0000313" key="2">
    <source>
        <dbReference type="Proteomes" id="UP001057402"/>
    </source>
</evidence>
<proteinExistence type="predicted"/>
<organism evidence="1 2">
    <name type="scientific">Melastoma candidum</name>
    <dbReference type="NCBI Taxonomy" id="119954"/>
    <lineage>
        <taxon>Eukaryota</taxon>
        <taxon>Viridiplantae</taxon>
        <taxon>Streptophyta</taxon>
        <taxon>Embryophyta</taxon>
        <taxon>Tracheophyta</taxon>
        <taxon>Spermatophyta</taxon>
        <taxon>Magnoliopsida</taxon>
        <taxon>eudicotyledons</taxon>
        <taxon>Gunneridae</taxon>
        <taxon>Pentapetalae</taxon>
        <taxon>rosids</taxon>
        <taxon>malvids</taxon>
        <taxon>Myrtales</taxon>
        <taxon>Melastomataceae</taxon>
        <taxon>Melastomatoideae</taxon>
        <taxon>Melastomateae</taxon>
        <taxon>Melastoma</taxon>
    </lineage>
</organism>
<gene>
    <name evidence="1" type="ORF">MLD38_018914</name>
</gene>
<dbReference type="Proteomes" id="UP001057402">
    <property type="component" value="Chromosome 5"/>
</dbReference>
<comment type="caution">
    <text evidence="1">The sequence shown here is derived from an EMBL/GenBank/DDBJ whole genome shotgun (WGS) entry which is preliminary data.</text>
</comment>